<reference evidence="1 2" key="3">
    <citation type="journal article" date="2022" name="Microbiol. Spectr.">
        <title>Folding features and dynamics of 3D genome architecture in plant fungal pathogens.</title>
        <authorList>
            <person name="Xia C."/>
        </authorList>
    </citation>
    <scope>NUCLEOTIDE SEQUENCE [LARGE SCALE GENOMIC DNA]</scope>
    <source>
        <strain evidence="1 2">93-210</strain>
    </source>
</reference>
<dbReference type="Proteomes" id="UP001060170">
    <property type="component" value="Chromosome 1"/>
</dbReference>
<protein>
    <submittedName>
        <fullName evidence="1">Uncharacterized protein</fullName>
    </submittedName>
</protein>
<reference evidence="2" key="1">
    <citation type="journal article" date="2018" name="BMC Genomics">
        <title>Genomic insights into host adaptation between the wheat stripe rust pathogen (Puccinia striiformis f. sp. tritici) and the barley stripe rust pathogen (Puccinia striiformis f. sp. hordei).</title>
        <authorList>
            <person name="Xia C."/>
            <person name="Wang M."/>
            <person name="Yin C."/>
            <person name="Cornejo O.E."/>
            <person name="Hulbert S.H."/>
            <person name="Chen X."/>
        </authorList>
    </citation>
    <scope>NUCLEOTIDE SEQUENCE [LARGE SCALE GENOMIC DNA]</scope>
    <source>
        <strain evidence="2">93-210</strain>
    </source>
</reference>
<gene>
    <name evidence="1" type="ORF">MJO28_001237</name>
</gene>
<name>A0ACC0F2S1_9BASI</name>
<evidence type="ECO:0000313" key="2">
    <source>
        <dbReference type="Proteomes" id="UP001060170"/>
    </source>
</evidence>
<accession>A0ACC0F2S1</accession>
<organism evidence="1 2">
    <name type="scientific">Puccinia striiformis f. sp. tritici</name>
    <dbReference type="NCBI Taxonomy" id="168172"/>
    <lineage>
        <taxon>Eukaryota</taxon>
        <taxon>Fungi</taxon>
        <taxon>Dikarya</taxon>
        <taxon>Basidiomycota</taxon>
        <taxon>Pucciniomycotina</taxon>
        <taxon>Pucciniomycetes</taxon>
        <taxon>Pucciniales</taxon>
        <taxon>Pucciniaceae</taxon>
        <taxon>Puccinia</taxon>
    </lineage>
</organism>
<reference evidence="2" key="2">
    <citation type="journal article" date="2018" name="Mol. Plant Microbe Interact.">
        <title>Genome sequence resources for the wheat stripe rust pathogen (Puccinia striiformis f. sp. tritici) and the barley stripe rust pathogen (Puccinia striiformis f. sp. hordei).</title>
        <authorList>
            <person name="Xia C."/>
            <person name="Wang M."/>
            <person name="Yin C."/>
            <person name="Cornejo O.E."/>
            <person name="Hulbert S.H."/>
            <person name="Chen X."/>
        </authorList>
    </citation>
    <scope>NUCLEOTIDE SEQUENCE [LARGE SCALE GENOMIC DNA]</scope>
    <source>
        <strain evidence="2">93-210</strain>
    </source>
</reference>
<keyword evidence="2" id="KW-1185">Reference proteome</keyword>
<proteinExistence type="predicted"/>
<comment type="caution">
    <text evidence="1">The sequence shown here is derived from an EMBL/GenBank/DDBJ whole genome shotgun (WGS) entry which is preliminary data.</text>
</comment>
<dbReference type="EMBL" id="CM045865">
    <property type="protein sequence ID" value="KAI7963143.1"/>
    <property type="molecule type" value="Genomic_DNA"/>
</dbReference>
<sequence>MFPTSSILPDENDLPHTLHRSLHPLLPVSPIPVTSSRTT</sequence>
<evidence type="ECO:0000313" key="1">
    <source>
        <dbReference type="EMBL" id="KAI7963143.1"/>
    </source>
</evidence>